<dbReference type="GO" id="GO:0005886">
    <property type="term" value="C:plasma membrane"/>
    <property type="evidence" value="ECO:0007669"/>
    <property type="project" value="UniProtKB-SubCell"/>
</dbReference>
<reference evidence="14" key="1">
    <citation type="journal article" date="2020" name="bioRxiv">
        <title>Chromosome-level reference genome of the European wasp spider Argiope bruennichi: a resource for studies on range expansion and evolutionary adaptation.</title>
        <authorList>
            <person name="Sheffer M.M."/>
            <person name="Hoppe A."/>
            <person name="Krehenwinkel H."/>
            <person name="Uhl G."/>
            <person name="Kuss A.W."/>
            <person name="Jensen L."/>
            <person name="Jensen C."/>
            <person name="Gillespie R.G."/>
            <person name="Hoff K.J."/>
            <person name="Prost S."/>
        </authorList>
    </citation>
    <scope>NUCLEOTIDE SEQUENCE</scope>
</reference>
<keyword evidence="10" id="KW-1071">Ligand-gated ion channel</keyword>
<reference evidence="14" key="2">
    <citation type="submission" date="2020-06" db="EMBL/GenBank/DDBJ databases">
        <authorList>
            <person name="Sheffer M."/>
        </authorList>
    </citation>
    <scope>NUCLEOTIDE SEQUENCE</scope>
</reference>
<dbReference type="InterPro" id="IPR052192">
    <property type="entry name" value="Insect_Ionotropic_Sensory_Rcpt"/>
</dbReference>
<evidence type="ECO:0000256" key="7">
    <source>
        <dbReference type="ARBA" id="ARBA00023136"/>
    </source>
</evidence>
<organism evidence="14 15">
    <name type="scientific">Argiope bruennichi</name>
    <name type="common">Wasp spider</name>
    <name type="synonym">Aranea bruennichi</name>
    <dbReference type="NCBI Taxonomy" id="94029"/>
    <lineage>
        <taxon>Eukaryota</taxon>
        <taxon>Metazoa</taxon>
        <taxon>Ecdysozoa</taxon>
        <taxon>Arthropoda</taxon>
        <taxon>Chelicerata</taxon>
        <taxon>Arachnida</taxon>
        <taxon>Araneae</taxon>
        <taxon>Araneomorphae</taxon>
        <taxon>Entelegynae</taxon>
        <taxon>Araneoidea</taxon>
        <taxon>Araneidae</taxon>
        <taxon>Argiope</taxon>
    </lineage>
</organism>
<evidence type="ECO:0000256" key="12">
    <source>
        <dbReference type="SAM" id="Phobius"/>
    </source>
</evidence>
<evidence type="ECO:0000256" key="6">
    <source>
        <dbReference type="ARBA" id="ARBA00023065"/>
    </source>
</evidence>
<keyword evidence="11" id="KW-0407">Ion channel</keyword>
<sequence length="252" mass="28080">MPVYRVRYAPWIPFVDPIVKENGTVELGGIAKDVYEAMKIFMTFDYESTYQTDNIYGAKVNGTWTGMIGSMVNNESDISGPYYIDEARASAMEFSVPVAYSPLTLISGLVSSNKDPFLILALFSVPLWLSILLSTVVVSVTATLIYQVLPFPGKRGILATFSKYLWAFQLGLIGKDFGDDKRWFIKHVCSSPSFRLLQSLWFTAACLVIMYTYQGAIVSAFAADRLKPRVSNIEELLKESKLGISPNSKESL</sequence>
<keyword evidence="7 12" id="KW-0472">Membrane</keyword>
<feature type="transmembrane region" description="Helical" evidence="12">
    <location>
        <begin position="117"/>
        <end position="146"/>
    </location>
</feature>
<evidence type="ECO:0000256" key="10">
    <source>
        <dbReference type="ARBA" id="ARBA00023286"/>
    </source>
</evidence>
<keyword evidence="5 12" id="KW-1133">Transmembrane helix</keyword>
<dbReference type="GO" id="GO:0015276">
    <property type="term" value="F:ligand-gated monoatomic ion channel activity"/>
    <property type="evidence" value="ECO:0007669"/>
    <property type="project" value="InterPro"/>
</dbReference>
<dbReference type="Pfam" id="PF10613">
    <property type="entry name" value="Lig_chan-Glu_bd"/>
    <property type="match status" value="1"/>
</dbReference>
<dbReference type="PANTHER" id="PTHR42643:SF24">
    <property type="entry name" value="IONOTROPIC RECEPTOR 60A"/>
    <property type="match status" value="1"/>
</dbReference>
<evidence type="ECO:0000259" key="13">
    <source>
        <dbReference type="Pfam" id="PF10613"/>
    </source>
</evidence>
<evidence type="ECO:0000256" key="4">
    <source>
        <dbReference type="ARBA" id="ARBA00022692"/>
    </source>
</evidence>
<evidence type="ECO:0000313" key="15">
    <source>
        <dbReference type="Proteomes" id="UP000807504"/>
    </source>
</evidence>
<evidence type="ECO:0000256" key="3">
    <source>
        <dbReference type="ARBA" id="ARBA00022475"/>
    </source>
</evidence>
<evidence type="ECO:0000256" key="8">
    <source>
        <dbReference type="ARBA" id="ARBA00023170"/>
    </source>
</evidence>
<dbReference type="SUPFAM" id="SSF53850">
    <property type="entry name" value="Periplasmic binding protein-like II"/>
    <property type="match status" value="1"/>
</dbReference>
<evidence type="ECO:0000256" key="5">
    <source>
        <dbReference type="ARBA" id="ARBA00022989"/>
    </source>
</evidence>
<keyword evidence="9" id="KW-0325">Glycoprotein</keyword>
<dbReference type="Gene3D" id="3.40.190.10">
    <property type="entry name" value="Periplasmic binding protein-like II"/>
    <property type="match status" value="1"/>
</dbReference>
<evidence type="ECO:0000256" key="2">
    <source>
        <dbReference type="ARBA" id="ARBA00022448"/>
    </source>
</evidence>
<dbReference type="AlphaFoldDB" id="A0A8T0G1B2"/>
<evidence type="ECO:0000256" key="9">
    <source>
        <dbReference type="ARBA" id="ARBA00023180"/>
    </source>
</evidence>
<name>A0A8T0G1B2_ARGBR</name>
<keyword evidence="2" id="KW-0813">Transport</keyword>
<gene>
    <name evidence="14" type="ORF">HNY73_001444</name>
</gene>
<dbReference type="Gene3D" id="1.10.287.70">
    <property type="match status" value="1"/>
</dbReference>
<comment type="subcellular location">
    <subcellularLocation>
        <location evidence="1">Cell membrane</location>
        <topology evidence="1">Multi-pass membrane protein</topology>
    </subcellularLocation>
</comment>
<dbReference type="InterPro" id="IPR019594">
    <property type="entry name" value="Glu/Gly-bd"/>
</dbReference>
<evidence type="ECO:0000313" key="14">
    <source>
        <dbReference type="EMBL" id="KAF8797147.1"/>
    </source>
</evidence>
<accession>A0A8T0G1B2</accession>
<proteinExistence type="predicted"/>
<evidence type="ECO:0000256" key="11">
    <source>
        <dbReference type="ARBA" id="ARBA00023303"/>
    </source>
</evidence>
<dbReference type="EMBL" id="JABXBU010000001">
    <property type="protein sequence ID" value="KAF8797147.1"/>
    <property type="molecule type" value="Genomic_DNA"/>
</dbReference>
<protein>
    <submittedName>
        <fullName evidence="14">Glutamate receptor ionotropic like protein</fullName>
    </submittedName>
</protein>
<dbReference type="Proteomes" id="UP000807504">
    <property type="component" value="Unassembled WGS sequence"/>
</dbReference>
<feature type="transmembrane region" description="Helical" evidence="12">
    <location>
        <begin position="200"/>
        <end position="223"/>
    </location>
</feature>
<keyword evidence="6" id="KW-0406">Ion transport</keyword>
<keyword evidence="4 12" id="KW-0812">Transmembrane</keyword>
<keyword evidence="8 14" id="KW-0675">Receptor</keyword>
<keyword evidence="3" id="KW-1003">Cell membrane</keyword>
<keyword evidence="15" id="KW-1185">Reference proteome</keyword>
<evidence type="ECO:0000256" key="1">
    <source>
        <dbReference type="ARBA" id="ARBA00004651"/>
    </source>
</evidence>
<dbReference type="PANTHER" id="PTHR42643">
    <property type="entry name" value="IONOTROPIC RECEPTOR 20A-RELATED"/>
    <property type="match status" value="1"/>
</dbReference>
<comment type="caution">
    <text evidence="14">The sequence shown here is derived from an EMBL/GenBank/DDBJ whole genome shotgun (WGS) entry which is preliminary data.</text>
</comment>
<feature type="domain" description="Ionotropic glutamate receptor L-glutamate and glycine-binding" evidence="13">
    <location>
        <begin position="9"/>
        <end position="105"/>
    </location>
</feature>